<sequence length="99" mass="11092">MRQELKMHLTGTRSHSHMSKAETTRQATHMSVSRDHMFSTQSSKNQLLSANTTSQVDMRPRTQQSTAGTDPRSRYTEPRGRKGETDSNGTQDLLMLGIG</sequence>
<gene>
    <name evidence="2" type="ORF">PECUL_23A058481</name>
</gene>
<feature type="compositionally biased region" description="Basic and acidic residues" evidence="1">
    <location>
        <begin position="71"/>
        <end position="85"/>
    </location>
</feature>
<proteinExistence type="predicted"/>
<feature type="region of interest" description="Disordered" evidence="1">
    <location>
        <begin position="1"/>
        <end position="99"/>
    </location>
</feature>
<organism evidence="2 3">
    <name type="scientific">Pelobates cultripes</name>
    <name type="common">Western spadefoot toad</name>
    <dbReference type="NCBI Taxonomy" id="61616"/>
    <lineage>
        <taxon>Eukaryota</taxon>
        <taxon>Metazoa</taxon>
        <taxon>Chordata</taxon>
        <taxon>Craniata</taxon>
        <taxon>Vertebrata</taxon>
        <taxon>Euteleostomi</taxon>
        <taxon>Amphibia</taxon>
        <taxon>Batrachia</taxon>
        <taxon>Anura</taxon>
        <taxon>Pelobatoidea</taxon>
        <taxon>Pelobatidae</taxon>
        <taxon>Pelobates</taxon>
    </lineage>
</organism>
<accession>A0AAD1RTZ0</accession>
<dbReference type="EMBL" id="OW240914">
    <property type="protein sequence ID" value="CAH2277148.1"/>
    <property type="molecule type" value="Genomic_DNA"/>
</dbReference>
<protein>
    <submittedName>
        <fullName evidence="2">Uncharacterized protein</fullName>
    </submittedName>
</protein>
<dbReference type="Proteomes" id="UP001295444">
    <property type="component" value="Chromosome 03"/>
</dbReference>
<evidence type="ECO:0000313" key="3">
    <source>
        <dbReference type="Proteomes" id="UP001295444"/>
    </source>
</evidence>
<evidence type="ECO:0000256" key="1">
    <source>
        <dbReference type="SAM" id="MobiDB-lite"/>
    </source>
</evidence>
<feature type="compositionally biased region" description="Polar residues" evidence="1">
    <location>
        <begin position="38"/>
        <end position="68"/>
    </location>
</feature>
<name>A0AAD1RTZ0_PELCU</name>
<reference evidence="2" key="1">
    <citation type="submission" date="2022-03" db="EMBL/GenBank/DDBJ databases">
        <authorList>
            <person name="Alioto T."/>
            <person name="Alioto T."/>
            <person name="Gomez Garrido J."/>
        </authorList>
    </citation>
    <scope>NUCLEOTIDE SEQUENCE</scope>
</reference>
<evidence type="ECO:0000313" key="2">
    <source>
        <dbReference type="EMBL" id="CAH2277148.1"/>
    </source>
</evidence>
<dbReference type="AlphaFoldDB" id="A0AAD1RTZ0"/>
<keyword evidence="3" id="KW-1185">Reference proteome</keyword>